<dbReference type="AlphaFoldDB" id="A0A0F2TBS1"/>
<accession>A0A0F2TBS1</accession>
<protein>
    <submittedName>
        <fullName evidence="2">Uncharacterized protein</fullName>
    </submittedName>
</protein>
<evidence type="ECO:0000313" key="3">
    <source>
        <dbReference type="Proteomes" id="UP000033699"/>
    </source>
</evidence>
<keyword evidence="1" id="KW-0812">Transmembrane</keyword>
<sequence length="59" mass="6339">MTGQHRGQHRDTVHPVVKALFVLGHLTVIGLLGITVHNQETSHSTFVATAPDSDPPDTT</sequence>
<evidence type="ECO:0000313" key="2">
    <source>
        <dbReference type="EMBL" id="KJS60648.1"/>
    </source>
</evidence>
<comment type="caution">
    <text evidence="2">The sequence shown here is derived from an EMBL/GenBank/DDBJ whole genome shotgun (WGS) entry which is preliminary data.</text>
</comment>
<reference evidence="2 3" key="1">
    <citation type="submission" date="2015-02" db="EMBL/GenBank/DDBJ databases">
        <authorList>
            <person name="Ju K.-S."/>
            <person name="Doroghazi J.R."/>
            <person name="Metcalf W."/>
        </authorList>
    </citation>
    <scope>NUCLEOTIDE SEQUENCE [LARGE SCALE GENOMIC DNA]</scope>
    <source>
        <strain evidence="2 3">ATCC 31215</strain>
    </source>
</reference>
<gene>
    <name evidence="2" type="ORF">VM95_19680</name>
</gene>
<name>A0A0F2TBS1_STRR3</name>
<evidence type="ECO:0000256" key="1">
    <source>
        <dbReference type="SAM" id="Phobius"/>
    </source>
</evidence>
<keyword evidence="3" id="KW-1185">Reference proteome</keyword>
<keyword evidence="1" id="KW-1133">Transmembrane helix</keyword>
<dbReference type="Proteomes" id="UP000033699">
    <property type="component" value="Unassembled WGS sequence"/>
</dbReference>
<dbReference type="OrthoDB" id="3477915at2"/>
<dbReference type="RefSeq" id="WP_045698627.1">
    <property type="nucleotide sequence ID" value="NZ_JZKH01000039.1"/>
</dbReference>
<dbReference type="EMBL" id="JZKH01000039">
    <property type="protein sequence ID" value="KJS60648.1"/>
    <property type="molecule type" value="Genomic_DNA"/>
</dbReference>
<organism evidence="2 3">
    <name type="scientific">Streptomyces rubellomurinus (strain ATCC 31215)</name>
    <dbReference type="NCBI Taxonomy" id="359131"/>
    <lineage>
        <taxon>Bacteria</taxon>
        <taxon>Bacillati</taxon>
        <taxon>Actinomycetota</taxon>
        <taxon>Actinomycetes</taxon>
        <taxon>Kitasatosporales</taxon>
        <taxon>Streptomycetaceae</taxon>
        <taxon>Streptomyces</taxon>
    </lineage>
</organism>
<keyword evidence="1" id="KW-0472">Membrane</keyword>
<proteinExistence type="predicted"/>
<feature type="transmembrane region" description="Helical" evidence="1">
    <location>
        <begin position="16"/>
        <end position="36"/>
    </location>
</feature>
<dbReference type="PATRIC" id="fig|359131.3.peg.4595"/>